<evidence type="ECO:0000256" key="1">
    <source>
        <dbReference type="SAM" id="Phobius"/>
    </source>
</evidence>
<evidence type="ECO:0000313" key="2">
    <source>
        <dbReference type="EMBL" id="GAA0567196.1"/>
    </source>
</evidence>
<organism evidence="2 3">
    <name type="scientific">Rhizomicrobium electricum</name>
    <dbReference type="NCBI Taxonomy" id="480070"/>
    <lineage>
        <taxon>Bacteria</taxon>
        <taxon>Pseudomonadati</taxon>
        <taxon>Pseudomonadota</taxon>
        <taxon>Alphaproteobacteria</taxon>
        <taxon>Micropepsales</taxon>
        <taxon>Micropepsaceae</taxon>
        <taxon>Rhizomicrobium</taxon>
    </lineage>
</organism>
<feature type="transmembrane region" description="Helical" evidence="1">
    <location>
        <begin position="65"/>
        <end position="98"/>
    </location>
</feature>
<dbReference type="RefSeq" id="WP_166933000.1">
    <property type="nucleotide sequence ID" value="NZ_BAAADD010000003.1"/>
</dbReference>
<protein>
    <submittedName>
        <fullName evidence="2">DUF4870 family protein</fullName>
    </submittedName>
</protein>
<keyword evidence="1" id="KW-0472">Membrane</keyword>
<dbReference type="EMBL" id="BAAADD010000003">
    <property type="protein sequence ID" value="GAA0567196.1"/>
    <property type="molecule type" value="Genomic_DNA"/>
</dbReference>
<sequence>MNDTCQPAAREQDSLRTMAIVGHICLLLGFATGVAAIGAVIIAYIQRNEARGTMWESHYEAIISTFWVAVVGLVVGVPLCFILIGIPILAVLAIWYLYRSIRGLVHALDVKLY</sequence>
<keyword evidence="1" id="KW-1133">Transmembrane helix</keyword>
<keyword evidence="3" id="KW-1185">Reference proteome</keyword>
<proteinExistence type="predicted"/>
<dbReference type="Proteomes" id="UP001499951">
    <property type="component" value="Unassembled WGS sequence"/>
</dbReference>
<evidence type="ECO:0000313" key="3">
    <source>
        <dbReference type="Proteomes" id="UP001499951"/>
    </source>
</evidence>
<accession>A0ABP3PGW6</accession>
<keyword evidence="1" id="KW-0812">Transmembrane</keyword>
<gene>
    <name evidence="2" type="ORF">GCM10008942_14640</name>
</gene>
<name>A0ABP3PGW6_9PROT</name>
<reference evidence="3" key="1">
    <citation type="journal article" date="2019" name="Int. J. Syst. Evol. Microbiol.">
        <title>The Global Catalogue of Microorganisms (GCM) 10K type strain sequencing project: providing services to taxonomists for standard genome sequencing and annotation.</title>
        <authorList>
            <consortium name="The Broad Institute Genomics Platform"/>
            <consortium name="The Broad Institute Genome Sequencing Center for Infectious Disease"/>
            <person name="Wu L."/>
            <person name="Ma J."/>
        </authorList>
    </citation>
    <scope>NUCLEOTIDE SEQUENCE [LARGE SCALE GENOMIC DNA]</scope>
    <source>
        <strain evidence="3">JCM 15089</strain>
    </source>
</reference>
<comment type="caution">
    <text evidence="2">The sequence shown here is derived from an EMBL/GenBank/DDBJ whole genome shotgun (WGS) entry which is preliminary data.</text>
</comment>
<feature type="transmembrane region" description="Helical" evidence="1">
    <location>
        <begin position="20"/>
        <end position="45"/>
    </location>
</feature>